<dbReference type="InParanoid" id="A0A1E1L3D0"/>
<evidence type="ECO:0000313" key="2">
    <source>
        <dbReference type="Proteomes" id="UP000178129"/>
    </source>
</evidence>
<evidence type="ECO:0000313" key="1">
    <source>
        <dbReference type="EMBL" id="CZT04974.1"/>
    </source>
</evidence>
<dbReference type="EMBL" id="FJUW01000033">
    <property type="protein sequence ID" value="CZT04974.1"/>
    <property type="molecule type" value="Genomic_DNA"/>
</dbReference>
<comment type="caution">
    <text evidence="1">The sequence shown here is derived from an EMBL/GenBank/DDBJ whole genome shotgun (WGS) entry which is preliminary data.</text>
</comment>
<keyword evidence="2" id="KW-1185">Reference proteome</keyword>
<dbReference type="STRING" id="914237.A0A1E1L3D0"/>
<organism evidence="1 2">
    <name type="scientific">Rhynchosporium graminicola</name>
    <dbReference type="NCBI Taxonomy" id="2792576"/>
    <lineage>
        <taxon>Eukaryota</taxon>
        <taxon>Fungi</taxon>
        <taxon>Dikarya</taxon>
        <taxon>Ascomycota</taxon>
        <taxon>Pezizomycotina</taxon>
        <taxon>Leotiomycetes</taxon>
        <taxon>Helotiales</taxon>
        <taxon>Ploettnerulaceae</taxon>
        <taxon>Rhynchosporium</taxon>
    </lineage>
</organism>
<accession>A0A1E1L3D0</accession>
<proteinExistence type="predicted"/>
<protein>
    <submittedName>
        <fullName evidence="1">Uncharacterized protein</fullName>
    </submittedName>
</protein>
<sequence>MVFLKDSIACVQKWAKPLKTGGKLIFNAQTYDSMILGRCFDVVKQELNMFILYGSETASGTLEDVRQILAGARLGSRQSHGGDLFEGFLDDDSGKEWDEPGVKERAKDSFYRELAKRAKENGKVKSYCSFNVAIEVKV</sequence>
<name>A0A1E1L3D0_9HELO</name>
<dbReference type="Proteomes" id="UP000178129">
    <property type="component" value="Unassembled WGS sequence"/>
</dbReference>
<dbReference type="AlphaFoldDB" id="A0A1E1L3D0"/>
<gene>
    <name evidence="1" type="ORF">RCO7_09160</name>
</gene>
<reference evidence="2" key="1">
    <citation type="submission" date="2016-03" db="EMBL/GenBank/DDBJ databases">
        <authorList>
            <person name="Ploux O."/>
        </authorList>
    </citation>
    <scope>NUCLEOTIDE SEQUENCE [LARGE SCALE GENOMIC DNA]</scope>
    <source>
        <strain evidence="2">UK7</strain>
    </source>
</reference>